<dbReference type="Proteomes" id="UP000298159">
    <property type="component" value="Unassembled WGS sequence"/>
</dbReference>
<dbReference type="GO" id="GO:0016887">
    <property type="term" value="F:ATP hydrolysis activity"/>
    <property type="evidence" value="ECO:0007669"/>
    <property type="project" value="InterPro"/>
</dbReference>
<evidence type="ECO:0000256" key="3">
    <source>
        <dbReference type="ARBA" id="ARBA00022475"/>
    </source>
</evidence>
<keyword evidence="6 10" id="KW-0067">ATP-binding</keyword>
<dbReference type="PROSITE" id="PS00211">
    <property type="entry name" value="ABC_TRANSPORTER_1"/>
    <property type="match status" value="1"/>
</dbReference>
<evidence type="ECO:0000256" key="4">
    <source>
        <dbReference type="ARBA" id="ARBA00022737"/>
    </source>
</evidence>
<dbReference type="CDD" id="cd03215">
    <property type="entry name" value="ABC_Carb_Monos_II"/>
    <property type="match status" value="1"/>
</dbReference>
<keyword evidence="11" id="KW-1185">Reference proteome</keyword>
<organism evidence="10 11">
    <name type="scientific">Streptomyces bauhiniae</name>
    <dbReference type="NCBI Taxonomy" id="2340725"/>
    <lineage>
        <taxon>Bacteria</taxon>
        <taxon>Bacillati</taxon>
        <taxon>Actinomycetota</taxon>
        <taxon>Actinomycetes</taxon>
        <taxon>Kitasatosporales</taxon>
        <taxon>Streptomycetaceae</taxon>
        <taxon>Streptomyces</taxon>
    </lineage>
</organism>
<accession>A0A4Z1DE15</accession>
<dbReference type="GO" id="GO:0005886">
    <property type="term" value="C:plasma membrane"/>
    <property type="evidence" value="ECO:0007669"/>
    <property type="project" value="UniProtKB-SubCell"/>
</dbReference>
<evidence type="ECO:0000259" key="9">
    <source>
        <dbReference type="PROSITE" id="PS50893"/>
    </source>
</evidence>
<sequence length="528" mass="56801">MPLPRGECAINASSPPAAVELRGITKRFPGVVANRDIDITVRPGTVHALCGENGAGKSTLMKILYGMQQPDEGTITIHGEQVTFGNPGDAIARGIGMVHQHFMLADNLTVLENVVLGAEKLHGIGAKARTKIREISDAYGLGVRPDVLVERLGVADRQRVEILKVLYRGAKTLILDEPTAVLVPQEVDALFDNLRELKAEGLTVIFISHKLGEVLSVADEITVIRRGTTVGTAEPRTTTSKQLAELMVGSELPTPETEESTVTDVALLEVAGLHLAQTDLDGIERVILDEISFTIHKGEVLGIAGVEGNGQSELVEAIMGMRDPDAGTVTLDGADVSHVPTRRRREAGIGYIPEDRHRHGLLLEAPLWENRILGHVTERPNSRRGLLDPKAARTDTERIVADYDVRTPGIDVTAASLSGGNQQKLIVGREMSHRPKLLIAAHPTRGVDVGAQAAIWDYIRAARRDGLAVLLISADLDELIGLSDTLRVMYRGRLVADADPATITPEELGSAMTGAASGHLEHIEDDAR</sequence>
<dbReference type="GO" id="GO:0005524">
    <property type="term" value="F:ATP binding"/>
    <property type="evidence" value="ECO:0007669"/>
    <property type="project" value="UniProtKB-KW"/>
</dbReference>
<dbReference type="InterPro" id="IPR003439">
    <property type="entry name" value="ABC_transporter-like_ATP-bd"/>
</dbReference>
<dbReference type="Gene3D" id="3.40.50.300">
    <property type="entry name" value="P-loop containing nucleotide triphosphate hydrolases"/>
    <property type="match status" value="2"/>
</dbReference>
<dbReference type="PROSITE" id="PS50893">
    <property type="entry name" value="ABC_TRANSPORTER_2"/>
    <property type="match status" value="2"/>
</dbReference>
<proteinExistence type="predicted"/>
<name>A0A4Z1DE15_9ACTN</name>
<evidence type="ECO:0000313" key="11">
    <source>
        <dbReference type="Proteomes" id="UP000298159"/>
    </source>
</evidence>
<keyword evidence="3" id="KW-1003">Cell membrane</keyword>
<feature type="domain" description="ABC transporter" evidence="9">
    <location>
        <begin position="19"/>
        <end position="251"/>
    </location>
</feature>
<evidence type="ECO:0000256" key="7">
    <source>
        <dbReference type="ARBA" id="ARBA00022967"/>
    </source>
</evidence>
<dbReference type="FunFam" id="3.40.50.300:FF:000127">
    <property type="entry name" value="Ribose import ATP-binding protein RbsA"/>
    <property type="match status" value="1"/>
</dbReference>
<dbReference type="AlphaFoldDB" id="A0A4Z1DE15"/>
<dbReference type="InterPro" id="IPR027417">
    <property type="entry name" value="P-loop_NTPase"/>
</dbReference>
<dbReference type="CDD" id="cd03216">
    <property type="entry name" value="ABC_Carb_Monos_I"/>
    <property type="match status" value="1"/>
</dbReference>
<reference evidence="10 11" key="1">
    <citation type="submission" date="2019-04" db="EMBL/GenBank/DDBJ databases">
        <title>Streptomyces sp. nov. Bv016 isolated from bark of Buahinia variegata.</title>
        <authorList>
            <person name="Kanchanasin P."/>
            <person name="Tanasupawat S."/>
            <person name="Yuki M."/>
            <person name="Kudo T."/>
        </authorList>
    </citation>
    <scope>NUCLEOTIDE SEQUENCE [LARGE SCALE GENOMIC DNA]</scope>
    <source>
        <strain evidence="10 11">Bv016</strain>
    </source>
</reference>
<keyword evidence="5" id="KW-0547">Nucleotide-binding</keyword>
<evidence type="ECO:0000256" key="2">
    <source>
        <dbReference type="ARBA" id="ARBA00022448"/>
    </source>
</evidence>
<dbReference type="PANTHER" id="PTHR43790">
    <property type="entry name" value="CARBOHYDRATE TRANSPORT ATP-BINDING PROTEIN MG119-RELATED"/>
    <property type="match status" value="1"/>
</dbReference>
<keyword evidence="4" id="KW-0677">Repeat</keyword>
<dbReference type="Pfam" id="PF00005">
    <property type="entry name" value="ABC_tran"/>
    <property type="match status" value="2"/>
</dbReference>
<keyword evidence="2" id="KW-0813">Transport</keyword>
<dbReference type="InterPro" id="IPR003593">
    <property type="entry name" value="AAA+_ATPase"/>
</dbReference>
<evidence type="ECO:0000256" key="8">
    <source>
        <dbReference type="ARBA" id="ARBA00023136"/>
    </source>
</evidence>
<dbReference type="PANTHER" id="PTHR43790:SF9">
    <property type="entry name" value="GALACTOFURANOSE TRANSPORTER ATP-BINDING PROTEIN YTFR"/>
    <property type="match status" value="1"/>
</dbReference>
<dbReference type="SMART" id="SM00382">
    <property type="entry name" value="AAA"/>
    <property type="match status" value="2"/>
</dbReference>
<dbReference type="EMBL" id="SRRT01000001">
    <property type="protein sequence ID" value="TGN81292.1"/>
    <property type="molecule type" value="Genomic_DNA"/>
</dbReference>
<gene>
    <name evidence="10" type="ORF">E5083_01845</name>
</gene>
<dbReference type="SUPFAM" id="SSF52540">
    <property type="entry name" value="P-loop containing nucleoside triphosphate hydrolases"/>
    <property type="match status" value="2"/>
</dbReference>
<evidence type="ECO:0000256" key="1">
    <source>
        <dbReference type="ARBA" id="ARBA00004202"/>
    </source>
</evidence>
<comment type="subcellular location">
    <subcellularLocation>
        <location evidence="1">Cell membrane</location>
        <topology evidence="1">Peripheral membrane protein</topology>
    </subcellularLocation>
</comment>
<feature type="domain" description="ABC transporter" evidence="9">
    <location>
        <begin position="268"/>
        <end position="516"/>
    </location>
</feature>
<evidence type="ECO:0000313" key="10">
    <source>
        <dbReference type="EMBL" id="TGN81292.1"/>
    </source>
</evidence>
<dbReference type="InterPro" id="IPR017871">
    <property type="entry name" value="ABC_transporter-like_CS"/>
</dbReference>
<evidence type="ECO:0000256" key="6">
    <source>
        <dbReference type="ARBA" id="ARBA00022840"/>
    </source>
</evidence>
<protein>
    <submittedName>
        <fullName evidence="10">ABC transporter ATP-binding protein</fullName>
    </submittedName>
</protein>
<keyword evidence="7" id="KW-1278">Translocase</keyword>
<evidence type="ECO:0000256" key="5">
    <source>
        <dbReference type="ARBA" id="ARBA00022741"/>
    </source>
</evidence>
<dbReference type="InterPro" id="IPR050107">
    <property type="entry name" value="ABC_carbohydrate_import_ATPase"/>
</dbReference>
<keyword evidence="8" id="KW-0472">Membrane</keyword>
<comment type="caution">
    <text evidence="10">The sequence shown here is derived from an EMBL/GenBank/DDBJ whole genome shotgun (WGS) entry which is preliminary data.</text>
</comment>